<feature type="non-terminal residue" evidence="2">
    <location>
        <position position="271"/>
    </location>
</feature>
<name>A0AAU9ST86_THLAR</name>
<organism evidence="2 3">
    <name type="scientific">Thlaspi arvense</name>
    <name type="common">Field penny-cress</name>
    <dbReference type="NCBI Taxonomy" id="13288"/>
    <lineage>
        <taxon>Eukaryota</taxon>
        <taxon>Viridiplantae</taxon>
        <taxon>Streptophyta</taxon>
        <taxon>Embryophyta</taxon>
        <taxon>Tracheophyta</taxon>
        <taxon>Spermatophyta</taxon>
        <taxon>Magnoliopsida</taxon>
        <taxon>eudicotyledons</taxon>
        <taxon>Gunneridae</taxon>
        <taxon>Pentapetalae</taxon>
        <taxon>rosids</taxon>
        <taxon>malvids</taxon>
        <taxon>Brassicales</taxon>
        <taxon>Brassicaceae</taxon>
        <taxon>Thlaspideae</taxon>
        <taxon>Thlaspi</taxon>
    </lineage>
</organism>
<keyword evidence="3" id="KW-1185">Reference proteome</keyword>
<accession>A0AAU9ST86</accession>
<dbReference type="PANTHER" id="PTHR31900">
    <property type="entry name" value="F-BOX/RNI SUPERFAMILY PROTEIN-RELATED"/>
    <property type="match status" value="1"/>
</dbReference>
<proteinExistence type="predicted"/>
<dbReference type="SMART" id="SM00579">
    <property type="entry name" value="FBD"/>
    <property type="match status" value="2"/>
</dbReference>
<evidence type="ECO:0000259" key="1">
    <source>
        <dbReference type="SMART" id="SM00579"/>
    </source>
</evidence>
<dbReference type="EMBL" id="OU466862">
    <property type="protein sequence ID" value="CAH2070163.1"/>
    <property type="molecule type" value="Genomic_DNA"/>
</dbReference>
<evidence type="ECO:0000313" key="3">
    <source>
        <dbReference type="Proteomes" id="UP000836841"/>
    </source>
</evidence>
<dbReference type="InterPro" id="IPR006566">
    <property type="entry name" value="FBD"/>
</dbReference>
<gene>
    <name evidence="2" type="ORF">TAV2_LOCUS20740</name>
</gene>
<dbReference type="Pfam" id="PF08387">
    <property type="entry name" value="FBD"/>
    <property type="match status" value="2"/>
</dbReference>
<feature type="domain" description="FBD" evidence="1">
    <location>
        <begin position="55"/>
        <end position="125"/>
    </location>
</feature>
<sequence>IICLYSKLEPVPQFRNMSLLHAKLLPTHMKWEWVDDYDKMCSDEMDQISFHSAPECLLSSLEFVDIKSSVSRHVAEMKLVRYFLESSAMLRELTLRLNCDATQDVIFKSLLKMSRRSATCEVTKSNTVPATESPKFPRQVYPFPSAKSRSTLPGYLYKIWLPAILESFPNLKSLSWECDAEYEELHFEEMKEISFAYVPECLHSSLELIDFKVPFSGLAGEMKVVRYFLENSALLKKLTLHCRRDCSTKSKFKKKLLRIPRASTICEVVIL</sequence>
<dbReference type="AlphaFoldDB" id="A0AAU9ST86"/>
<evidence type="ECO:0000313" key="2">
    <source>
        <dbReference type="EMBL" id="CAH2070163.1"/>
    </source>
</evidence>
<dbReference type="InterPro" id="IPR050232">
    <property type="entry name" value="FBL13/AtMIF1-like"/>
</dbReference>
<reference evidence="2 3" key="1">
    <citation type="submission" date="2022-03" db="EMBL/GenBank/DDBJ databases">
        <authorList>
            <person name="Nunn A."/>
            <person name="Chopra R."/>
            <person name="Nunn A."/>
            <person name="Contreras Garrido A."/>
        </authorList>
    </citation>
    <scope>NUCLEOTIDE SEQUENCE [LARGE SCALE GENOMIC DNA]</scope>
</reference>
<feature type="domain" description="FBD" evidence="1">
    <location>
        <begin position="200"/>
        <end position="271"/>
    </location>
</feature>
<dbReference type="Proteomes" id="UP000836841">
    <property type="component" value="Chromosome 6"/>
</dbReference>
<dbReference type="PANTHER" id="PTHR31900:SF25">
    <property type="entry name" value="FBD DOMAIN-CONTAINING PROTEIN"/>
    <property type="match status" value="1"/>
</dbReference>
<protein>
    <recommendedName>
        <fullName evidence="1">FBD domain-containing protein</fullName>
    </recommendedName>
</protein>